<evidence type="ECO:0000259" key="11">
    <source>
        <dbReference type="Pfam" id="PF10290"/>
    </source>
</evidence>
<dbReference type="PANTHER" id="PTHR31737">
    <property type="entry name" value="PROTEIN TOS1"/>
    <property type="match status" value="1"/>
</dbReference>
<feature type="region of interest" description="Disordered" evidence="8">
    <location>
        <begin position="225"/>
        <end position="247"/>
    </location>
</feature>
<dbReference type="Proteomes" id="UP000275385">
    <property type="component" value="Unassembled WGS sequence"/>
</dbReference>
<evidence type="ECO:0000256" key="1">
    <source>
        <dbReference type="ARBA" id="ARBA00000382"/>
    </source>
</evidence>
<gene>
    <name evidence="12" type="primary">TOS1</name>
    <name evidence="12" type="ORF">DL546_007042</name>
</gene>
<feature type="chain" id="PRO_5019378872" description="glucan endo-1,3-beta-D-glucosidase" evidence="9">
    <location>
        <begin position="18"/>
        <end position="519"/>
    </location>
</feature>
<feature type="domain" description="Cell wall protein YJL171C/Tos1 N-terminal" evidence="11">
    <location>
        <begin position="47"/>
        <end position="109"/>
    </location>
</feature>
<dbReference type="STRING" id="177199.A0A420Y9T8"/>
<protein>
    <recommendedName>
        <fullName evidence="3">glucan endo-1,3-beta-D-glucosidase</fullName>
        <ecNumber evidence="3">3.2.1.39</ecNumber>
    </recommendedName>
</protein>
<dbReference type="EC" id="3.2.1.39" evidence="3"/>
<name>A0A420Y9T8_9PEZI</name>
<comment type="similarity">
    <text evidence="2">Belongs to the PGA52 family.</text>
</comment>
<keyword evidence="7" id="KW-0961">Cell wall biogenesis/degradation</keyword>
<feature type="region of interest" description="Disordered" evidence="8">
    <location>
        <begin position="111"/>
        <end position="165"/>
    </location>
</feature>
<feature type="domain" description="Cell wall protein YJL171C/Tos1 C-terminal" evidence="10">
    <location>
        <begin position="274"/>
        <end position="497"/>
    </location>
</feature>
<evidence type="ECO:0000313" key="12">
    <source>
        <dbReference type="EMBL" id="RKU44623.1"/>
    </source>
</evidence>
<dbReference type="GO" id="GO:0071555">
    <property type="term" value="P:cell wall organization"/>
    <property type="evidence" value="ECO:0007669"/>
    <property type="project" value="UniProtKB-KW"/>
</dbReference>
<dbReference type="InterPro" id="IPR018805">
    <property type="entry name" value="YJL171C/Tos1_C"/>
</dbReference>
<reference evidence="12 13" key="1">
    <citation type="submission" date="2018-08" db="EMBL/GenBank/DDBJ databases">
        <title>Draft genome of the lignicolous fungus Coniochaeta pulveracea.</title>
        <authorList>
            <person name="Borstlap C.J."/>
            <person name="De Witt R.N."/>
            <person name="Botha A."/>
            <person name="Volschenk H."/>
        </authorList>
    </citation>
    <scope>NUCLEOTIDE SEQUENCE [LARGE SCALE GENOMIC DNA]</scope>
    <source>
        <strain evidence="12 13">CAB683</strain>
    </source>
</reference>
<dbReference type="AlphaFoldDB" id="A0A420Y9T8"/>
<evidence type="ECO:0000256" key="8">
    <source>
        <dbReference type="SAM" id="MobiDB-lite"/>
    </source>
</evidence>
<dbReference type="PANTHER" id="PTHR31737:SF2">
    <property type="entry name" value="PROTEIN TOS1"/>
    <property type="match status" value="1"/>
</dbReference>
<dbReference type="Pfam" id="PF10290">
    <property type="entry name" value="YJL171C_Tos1_N"/>
    <property type="match status" value="1"/>
</dbReference>
<evidence type="ECO:0000256" key="5">
    <source>
        <dbReference type="ARBA" id="ARBA00022801"/>
    </source>
</evidence>
<sequence>MKVSTALSFLAAGVARATVLPRATTSQDLCNGHAVEEAGNWYCQAVEQITYSNVGKVGSYQEVVNMDPTTGQCDFATKEVSSPMAPFDEGLSMHFRGPIILKQAAVYVPGTASTKRDETPKRDEPHRHSHDKKRRHGHGHMHRRSHKARFAEAPSPVEQKRDEHPTIWVTATIDGKVVSWINNYWGPSDPTPAPAVNSNTPVVAAAAASTPTTTAATQPIPEKYAPVASSSPSTSVAAPSPSSAAAASPVSASSPAAIIAQPSATNAASTGISSDYTRTAYYSADSGASSGLTFLGNYGGVAGSGAWTPTFGNTLSYLSSSGLTGAASPQTLTNTTIPSGKEFAIFSDQKCGDGADCGYVQPGSVGYAGFAGADKVFLFEFQMPHDQSPAGEQTDVPALWLLNAKIPLTGQYSGCSCWQSGCGEFDVFEVLNSGNDKAKSTFHSTFLGGDSNYFQRPVESSIKVAVVFDSGSRSVSVKVLDQGVEFGAGLGVDQVRSFMDDSSSSSGTGDLKSLFKITS</sequence>
<keyword evidence="6" id="KW-0326">Glycosidase</keyword>
<dbReference type="GO" id="GO:0009277">
    <property type="term" value="C:fungal-type cell wall"/>
    <property type="evidence" value="ECO:0007669"/>
    <property type="project" value="TreeGrafter"/>
</dbReference>
<evidence type="ECO:0000256" key="9">
    <source>
        <dbReference type="SAM" id="SignalP"/>
    </source>
</evidence>
<dbReference type="GO" id="GO:0042973">
    <property type="term" value="F:glucan endo-1,3-beta-D-glucosidase activity"/>
    <property type="evidence" value="ECO:0007669"/>
    <property type="project" value="UniProtKB-EC"/>
</dbReference>
<feature type="compositionally biased region" description="Basic and acidic residues" evidence="8">
    <location>
        <begin position="114"/>
        <end position="126"/>
    </location>
</feature>
<evidence type="ECO:0000256" key="3">
    <source>
        <dbReference type="ARBA" id="ARBA00012780"/>
    </source>
</evidence>
<evidence type="ECO:0000256" key="4">
    <source>
        <dbReference type="ARBA" id="ARBA00022729"/>
    </source>
</evidence>
<dbReference type="OrthoDB" id="118256at2759"/>
<dbReference type="EMBL" id="QVQW01000029">
    <property type="protein sequence ID" value="RKU44623.1"/>
    <property type="molecule type" value="Genomic_DNA"/>
</dbReference>
<evidence type="ECO:0000259" key="10">
    <source>
        <dbReference type="Pfam" id="PF10287"/>
    </source>
</evidence>
<keyword evidence="4 9" id="KW-0732">Signal</keyword>
<evidence type="ECO:0000256" key="2">
    <source>
        <dbReference type="ARBA" id="ARBA00006055"/>
    </source>
</evidence>
<dbReference type="InterPro" id="IPR018807">
    <property type="entry name" value="YJL171C/Tos1_N"/>
</dbReference>
<organism evidence="12 13">
    <name type="scientific">Coniochaeta pulveracea</name>
    <dbReference type="NCBI Taxonomy" id="177199"/>
    <lineage>
        <taxon>Eukaryota</taxon>
        <taxon>Fungi</taxon>
        <taxon>Dikarya</taxon>
        <taxon>Ascomycota</taxon>
        <taxon>Pezizomycotina</taxon>
        <taxon>Sordariomycetes</taxon>
        <taxon>Sordariomycetidae</taxon>
        <taxon>Coniochaetales</taxon>
        <taxon>Coniochaetaceae</taxon>
        <taxon>Coniochaeta</taxon>
    </lineage>
</organism>
<proteinExistence type="inferred from homology"/>
<feature type="signal peptide" evidence="9">
    <location>
        <begin position="1"/>
        <end position="17"/>
    </location>
</feature>
<feature type="compositionally biased region" description="Basic residues" evidence="8">
    <location>
        <begin position="127"/>
        <end position="148"/>
    </location>
</feature>
<evidence type="ECO:0000313" key="13">
    <source>
        <dbReference type="Proteomes" id="UP000275385"/>
    </source>
</evidence>
<keyword evidence="5" id="KW-0378">Hydrolase</keyword>
<keyword evidence="13" id="KW-1185">Reference proteome</keyword>
<comment type="catalytic activity">
    <reaction evidence="1">
        <text>Hydrolysis of (1-&gt;3)-beta-D-glucosidic linkages in (1-&gt;3)-beta-D-glucans.</text>
        <dbReference type="EC" id="3.2.1.39"/>
    </reaction>
</comment>
<evidence type="ECO:0000256" key="6">
    <source>
        <dbReference type="ARBA" id="ARBA00023295"/>
    </source>
</evidence>
<dbReference type="Pfam" id="PF10287">
    <property type="entry name" value="YJL171C_Tos1_C"/>
    <property type="match status" value="1"/>
</dbReference>
<accession>A0A420Y9T8</accession>
<comment type="caution">
    <text evidence="12">The sequence shown here is derived from an EMBL/GenBank/DDBJ whole genome shotgun (WGS) entry which is preliminary data.</text>
</comment>
<evidence type="ECO:0000256" key="7">
    <source>
        <dbReference type="ARBA" id="ARBA00023316"/>
    </source>
</evidence>